<protein>
    <submittedName>
        <fullName evidence="1">Uncharacterized protein</fullName>
    </submittedName>
</protein>
<proteinExistence type="predicted"/>
<keyword evidence="2" id="KW-1185">Reference proteome</keyword>
<name>A0AAV2LN03_KNICA</name>
<dbReference type="EMBL" id="OZ035826">
    <property type="protein sequence ID" value="CAL1603707.1"/>
    <property type="molecule type" value="Genomic_DNA"/>
</dbReference>
<organism evidence="1 2">
    <name type="scientific">Knipowitschia caucasica</name>
    <name type="common">Caucasian dwarf goby</name>
    <name type="synonym">Pomatoschistus caucasicus</name>
    <dbReference type="NCBI Taxonomy" id="637954"/>
    <lineage>
        <taxon>Eukaryota</taxon>
        <taxon>Metazoa</taxon>
        <taxon>Chordata</taxon>
        <taxon>Craniata</taxon>
        <taxon>Vertebrata</taxon>
        <taxon>Euteleostomi</taxon>
        <taxon>Actinopterygii</taxon>
        <taxon>Neopterygii</taxon>
        <taxon>Teleostei</taxon>
        <taxon>Neoteleostei</taxon>
        <taxon>Acanthomorphata</taxon>
        <taxon>Gobiaria</taxon>
        <taxon>Gobiiformes</taxon>
        <taxon>Gobioidei</taxon>
        <taxon>Gobiidae</taxon>
        <taxon>Gobiinae</taxon>
        <taxon>Knipowitschia</taxon>
    </lineage>
</organism>
<gene>
    <name evidence="1" type="ORF">KC01_LOCUS31351</name>
</gene>
<evidence type="ECO:0000313" key="2">
    <source>
        <dbReference type="Proteomes" id="UP001497482"/>
    </source>
</evidence>
<dbReference type="AlphaFoldDB" id="A0AAV2LN03"/>
<dbReference type="Proteomes" id="UP001497482">
    <property type="component" value="Chromosome 4"/>
</dbReference>
<reference evidence="1 2" key="1">
    <citation type="submission" date="2024-04" db="EMBL/GenBank/DDBJ databases">
        <authorList>
            <person name="Waldvogel A.-M."/>
            <person name="Schoenle A."/>
        </authorList>
    </citation>
    <scope>NUCLEOTIDE SEQUENCE [LARGE SCALE GENOMIC DNA]</scope>
</reference>
<sequence>MDVVRMPLSATGHEMCLASGGRVCLRSALVSDITQFDEPKNRVPRSIFFGASQSERCLLCGSQQAPVSACGQPA</sequence>
<accession>A0AAV2LN03</accession>
<evidence type="ECO:0000313" key="1">
    <source>
        <dbReference type="EMBL" id="CAL1603707.1"/>
    </source>
</evidence>